<evidence type="ECO:0000256" key="1">
    <source>
        <dbReference type="SAM" id="MobiDB-lite"/>
    </source>
</evidence>
<protein>
    <submittedName>
        <fullName evidence="3">Uncharacterized protein</fullName>
    </submittedName>
</protein>
<feature type="region of interest" description="Disordered" evidence="1">
    <location>
        <begin position="13"/>
        <end position="64"/>
    </location>
</feature>
<organism evidence="3 4">
    <name type="scientific">Pleuronectes platessa</name>
    <name type="common">European plaice</name>
    <dbReference type="NCBI Taxonomy" id="8262"/>
    <lineage>
        <taxon>Eukaryota</taxon>
        <taxon>Metazoa</taxon>
        <taxon>Chordata</taxon>
        <taxon>Craniata</taxon>
        <taxon>Vertebrata</taxon>
        <taxon>Euteleostomi</taxon>
        <taxon>Actinopterygii</taxon>
        <taxon>Neopterygii</taxon>
        <taxon>Teleostei</taxon>
        <taxon>Neoteleostei</taxon>
        <taxon>Acanthomorphata</taxon>
        <taxon>Carangaria</taxon>
        <taxon>Pleuronectiformes</taxon>
        <taxon>Pleuronectoidei</taxon>
        <taxon>Pleuronectidae</taxon>
        <taxon>Pleuronectes</taxon>
    </lineage>
</organism>
<keyword evidence="2" id="KW-0472">Membrane</keyword>
<evidence type="ECO:0000313" key="4">
    <source>
        <dbReference type="Proteomes" id="UP001153269"/>
    </source>
</evidence>
<reference evidence="3" key="1">
    <citation type="submission" date="2020-03" db="EMBL/GenBank/DDBJ databases">
        <authorList>
            <person name="Weist P."/>
        </authorList>
    </citation>
    <scope>NUCLEOTIDE SEQUENCE</scope>
</reference>
<accession>A0A9N7TX14</accession>
<dbReference type="AlphaFoldDB" id="A0A9N7TX14"/>
<gene>
    <name evidence="3" type="ORF">PLEPLA_LOCUS8379</name>
</gene>
<feature type="transmembrane region" description="Helical" evidence="2">
    <location>
        <begin position="87"/>
        <end position="108"/>
    </location>
</feature>
<keyword evidence="2" id="KW-0812">Transmembrane</keyword>
<dbReference type="EMBL" id="CADEAL010000459">
    <property type="protein sequence ID" value="CAB1420504.1"/>
    <property type="molecule type" value="Genomic_DNA"/>
</dbReference>
<evidence type="ECO:0000313" key="3">
    <source>
        <dbReference type="EMBL" id="CAB1420504.1"/>
    </source>
</evidence>
<keyword evidence="2" id="KW-1133">Transmembrane helix</keyword>
<keyword evidence="4" id="KW-1185">Reference proteome</keyword>
<dbReference type="Proteomes" id="UP001153269">
    <property type="component" value="Unassembled WGS sequence"/>
</dbReference>
<name>A0A9N7TX14_PLEPL</name>
<comment type="caution">
    <text evidence="3">The sequence shown here is derived from an EMBL/GenBank/DDBJ whole genome shotgun (WGS) entry which is preliminary data.</text>
</comment>
<evidence type="ECO:0000256" key="2">
    <source>
        <dbReference type="SAM" id="Phobius"/>
    </source>
</evidence>
<sequence>MSLCRSTRLHVHHHSAPVLPMKRGREGGRRRRGSERQCLSRGVSSWKRVAPPHPSMPPRRRSEEEYPPCLCLSADARINHITPGKMVFLLHMVSLYTLSVFSGASAASHCEYFTRAHL</sequence>
<proteinExistence type="predicted"/>